<dbReference type="RefSeq" id="WP_143026585.1">
    <property type="nucleotide sequence ID" value="NZ_FNEM01000005.1"/>
</dbReference>
<gene>
    <name evidence="3" type="ORF">SAMN04488540_10564</name>
</gene>
<protein>
    <recommendedName>
        <fullName evidence="5">Nickel/cobalt transporter regulator</fullName>
    </recommendedName>
</protein>
<feature type="chain" id="PRO_5011523701" description="Nickel/cobalt transporter regulator" evidence="2">
    <location>
        <begin position="20"/>
        <end position="121"/>
    </location>
</feature>
<sequence>MSLRYLLILSLFLSPLAVAKGPKNDHKPVDEKGKSTMHRQQHIAGETTPLPYGLEKKLARGEPLPPGWQRKLKVGDTLDARIIQRSSVIERSKSGNSVTIEADGGRLRIDKLSGEVLAILN</sequence>
<evidence type="ECO:0000256" key="1">
    <source>
        <dbReference type="SAM" id="MobiDB-lite"/>
    </source>
</evidence>
<evidence type="ECO:0000256" key="2">
    <source>
        <dbReference type="SAM" id="SignalP"/>
    </source>
</evidence>
<dbReference type="Proteomes" id="UP000199527">
    <property type="component" value="Unassembled WGS sequence"/>
</dbReference>
<organism evidence="3 4">
    <name type="scientific">Ferrimonas sediminum</name>
    <dbReference type="NCBI Taxonomy" id="718193"/>
    <lineage>
        <taxon>Bacteria</taxon>
        <taxon>Pseudomonadati</taxon>
        <taxon>Pseudomonadota</taxon>
        <taxon>Gammaproteobacteria</taxon>
        <taxon>Alteromonadales</taxon>
        <taxon>Ferrimonadaceae</taxon>
        <taxon>Ferrimonas</taxon>
    </lineage>
</organism>
<dbReference type="AlphaFoldDB" id="A0A1G8R591"/>
<accession>A0A1G8R591</accession>
<dbReference type="Gene3D" id="3.10.450.160">
    <property type="entry name" value="inner membrane protein cigr"/>
    <property type="match status" value="1"/>
</dbReference>
<proteinExistence type="predicted"/>
<keyword evidence="2" id="KW-0732">Signal</keyword>
<evidence type="ECO:0000313" key="4">
    <source>
        <dbReference type="Proteomes" id="UP000199527"/>
    </source>
</evidence>
<dbReference type="EMBL" id="FNEM01000005">
    <property type="protein sequence ID" value="SDJ12142.1"/>
    <property type="molecule type" value="Genomic_DNA"/>
</dbReference>
<feature type="region of interest" description="Disordered" evidence="1">
    <location>
        <begin position="19"/>
        <end position="49"/>
    </location>
</feature>
<feature type="signal peptide" evidence="2">
    <location>
        <begin position="1"/>
        <end position="19"/>
    </location>
</feature>
<dbReference type="OrthoDB" id="5739345at2"/>
<evidence type="ECO:0008006" key="5">
    <source>
        <dbReference type="Google" id="ProtNLM"/>
    </source>
</evidence>
<name>A0A1G8R591_9GAMM</name>
<feature type="compositionally biased region" description="Basic and acidic residues" evidence="1">
    <location>
        <begin position="22"/>
        <end position="34"/>
    </location>
</feature>
<evidence type="ECO:0000313" key="3">
    <source>
        <dbReference type="EMBL" id="SDJ12142.1"/>
    </source>
</evidence>
<keyword evidence="4" id="KW-1185">Reference proteome</keyword>
<reference evidence="4" key="1">
    <citation type="submission" date="2016-10" db="EMBL/GenBank/DDBJ databases">
        <authorList>
            <person name="Varghese N."/>
            <person name="Submissions S."/>
        </authorList>
    </citation>
    <scope>NUCLEOTIDE SEQUENCE [LARGE SCALE GENOMIC DNA]</scope>
    <source>
        <strain evidence="4">DSM 23317</strain>
    </source>
</reference>